<evidence type="ECO:0000313" key="1">
    <source>
        <dbReference type="EMBL" id="CCC68241.1"/>
    </source>
</evidence>
<dbReference type="STRING" id="1064592.G0VBB6"/>
<dbReference type="HOGENOM" id="CLU_013985_42_1_1"/>
<dbReference type="GO" id="GO:0005634">
    <property type="term" value="C:nucleus"/>
    <property type="evidence" value="ECO:0007669"/>
    <property type="project" value="TreeGrafter"/>
</dbReference>
<dbReference type="Gene3D" id="3.40.630.30">
    <property type="match status" value="1"/>
</dbReference>
<evidence type="ECO:0000313" key="2">
    <source>
        <dbReference type="Proteomes" id="UP000001640"/>
    </source>
</evidence>
<dbReference type="RefSeq" id="XP_003674616.1">
    <property type="nucleotide sequence ID" value="XM_003674568.1"/>
</dbReference>
<dbReference type="GeneID" id="96901802"/>
<gene>
    <name evidence="1" type="primary">NCAS0B01570</name>
    <name evidence="1" type="ordered locus">NCAS_0B01570</name>
</gene>
<dbReference type="OMA" id="PRCSHNC"/>
<keyword evidence="2" id="KW-1185">Reference proteome</keyword>
<name>G0VBB6_NAUCA</name>
<reference key="2">
    <citation type="submission" date="2011-08" db="EMBL/GenBank/DDBJ databases">
        <title>Genome sequence of Naumovozyma castellii.</title>
        <authorList>
            <person name="Gordon J.L."/>
            <person name="Armisen D."/>
            <person name="Proux-Wera E."/>
            <person name="OhEigeartaigh S.S."/>
            <person name="Byrne K.P."/>
            <person name="Wolfe K.H."/>
        </authorList>
    </citation>
    <scope>NUCLEOTIDE SEQUENCE</scope>
    <source>
        <strain>Type strain:CBS 4309</strain>
    </source>
</reference>
<dbReference type="PANTHER" id="PTHR43138:SF1">
    <property type="entry name" value="N-ACETYLTRANSFERASE ACA1"/>
    <property type="match status" value="1"/>
</dbReference>
<dbReference type="AlphaFoldDB" id="G0VBB6"/>
<dbReference type="SUPFAM" id="SSF55729">
    <property type="entry name" value="Acyl-CoA N-acyltransferases (Nat)"/>
    <property type="match status" value="1"/>
</dbReference>
<evidence type="ECO:0008006" key="3">
    <source>
        <dbReference type="Google" id="ProtNLM"/>
    </source>
</evidence>
<accession>G0VBB6</accession>
<dbReference type="PANTHER" id="PTHR43138">
    <property type="entry name" value="ACETYLTRANSFERASE, GNAT FAMILY"/>
    <property type="match status" value="1"/>
</dbReference>
<organism evidence="1 2">
    <name type="scientific">Naumovozyma castellii</name>
    <name type="common">Yeast</name>
    <name type="synonym">Saccharomyces castellii</name>
    <dbReference type="NCBI Taxonomy" id="27288"/>
    <lineage>
        <taxon>Eukaryota</taxon>
        <taxon>Fungi</taxon>
        <taxon>Dikarya</taxon>
        <taxon>Ascomycota</taxon>
        <taxon>Saccharomycotina</taxon>
        <taxon>Saccharomycetes</taxon>
        <taxon>Saccharomycetales</taxon>
        <taxon>Saccharomycetaceae</taxon>
        <taxon>Naumovozyma</taxon>
    </lineage>
</organism>
<dbReference type="InterPro" id="IPR052742">
    <property type="entry name" value="Mito_N-acetyltransferase"/>
</dbReference>
<sequence length="226" mass="26164">MSTSQLHDGPTFFKPLVDKIDPLQFKLKNTDITATAFPIYSTSQVPESLIEFMRSEFNRELENGDTYPQLGPMTRDDFVDYWFHSFCVVALKTDKLDITQVDQDWKSSFLGTFYIKPNYMPRCSHNCNAGFLVNHYQRGLKIGYRLGQVYLQWAPLLGYKYSVFNLVFVTNEASWRIWDKFKFDRIGLVPKAAIIKGHDEPVDAIIYGKDLTNVEPELLADFKEGM</sequence>
<dbReference type="InterPro" id="IPR016181">
    <property type="entry name" value="Acyl_CoA_acyltransferase"/>
</dbReference>
<reference evidence="1 2" key="1">
    <citation type="journal article" date="2011" name="Proc. Natl. Acad. Sci. U.S.A.">
        <title>Evolutionary erosion of yeast sex chromosomes by mating-type switching accidents.</title>
        <authorList>
            <person name="Gordon J.L."/>
            <person name="Armisen D."/>
            <person name="Proux-Wera E."/>
            <person name="Oheigeartaigh S.S."/>
            <person name="Byrne K.P."/>
            <person name="Wolfe K.H."/>
        </authorList>
    </citation>
    <scope>NUCLEOTIDE SEQUENCE [LARGE SCALE GENOMIC DNA]</scope>
    <source>
        <strain evidence="2">ATCC 76901 / BCRC 22586 / CBS 4309 / NBRC 1992 / NRRL Y-12630</strain>
    </source>
</reference>
<dbReference type="eggNOG" id="ENOG502QRFX">
    <property type="taxonomic scope" value="Eukaryota"/>
</dbReference>
<protein>
    <recommendedName>
        <fullName evidence="3">N-acetyltransferase domain-containing protein</fullName>
    </recommendedName>
</protein>
<dbReference type="InParanoid" id="G0VBB6"/>
<dbReference type="EMBL" id="HE576753">
    <property type="protein sequence ID" value="CCC68241.1"/>
    <property type="molecule type" value="Genomic_DNA"/>
</dbReference>
<proteinExistence type="predicted"/>
<dbReference type="Proteomes" id="UP000001640">
    <property type="component" value="Chromosome 2"/>
</dbReference>
<dbReference type="OrthoDB" id="10264707at2759"/>
<dbReference type="KEGG" id="ncs:NCAS_0B01570"/>